<evidence type="ECO:0000313" key="1">
    <source>
        <dbReference type="EMBL" id="RXH56511.1"/>
    </source>
</evidence>
<gene>
    <name evidence="1" type="ORF">GRAN_3368</name>
</gene>
<organism evidence="1 2">
    <name type="scientific">Granulicella sibirica</name>
    <dbReference type="NCBI Taxonomy" id="2479048"/>
    <lineage>
        <taxon>Bacteria</taxon>
        <taxon>Pseudomonadati</taxon>
        <taxon>Acidobacteriota</taxon>
        <taxon>Terriglobia</taxon>
        <taxon>Terriglobales</taxon>
        <taxon>Acidobacteriaceae</taxon>
        <taxon>Granulicella</taxon>
    </lineage>
</organism>
<accession>A0A4Q0T4K0</accession>
<protein>
    <submittedName>
        <fullName evidence="1">Uncharacterized protein</fullName>
    </submittedName>
</protein>
<dbReference type="OrthoDB" id="134981at2"/>
<reference evidence="1 2" key="1">
    <citation type="submission" date="2018-11" db="EMBL/GenBank/DDBJ databases">
        <authorList>
            <person name="Mardanov A.V."/>
            <person name="Ravin N.V."/>
            <person name="Dedysh S.N."/>
        </authorList>
    </citation>
    <scope>NUCLEOTIDE SEQUENCE [LARGE SCALE GENOMIC DNA]</scope>
    <source>
        <strain evidence="1 2">AF10</strain>
    </source>
</reference>
<dbReference type="RefSeq" id="WP_128913955.1">
    <property type="nucleotide sequence ID" value="NZ_RDSM01000002.1"/>
</dbReference>
<name>A0A4Q0T4K0_9BACT</name>
<evidence type="ECO:0000313" key="2">
    <source>
        <dbReference type="Proteomes" id="UP000289437"/>
    </source>
</evidence>
<dbReference type="Proteomes" id="UP000289437">
    <property type="component" value="Unassembled WGS sequence"/>
</dbReference>
<proteinExistence type="predicted"/>
<dbReference type="AlphaFoldDB" id="A0A4Q0T4K0"/>
<comment type="caution">
    <text evidence="1">The sequence shown here is derived from an EMBL/GenBank/DDBJ whole genome shotgun (WGS) entry which is preliminary data.</text>
</comment>
<dbReference type="Pfam" id="PF20129">
    <property type="entry name" value="DUF6519"/>
    <property type="match status" value="3"/>
</dbReference>
<reference evidence="2" key="2">
    <citation type="submission" date="2019-02" db="EMBL/GenBank/DDBJ databases">
        <title>Granulicella sibirica sp. nov., a psychrotolerant acidobacterium isolated from an organic soil layer in forested tundra, West Siberia.</title>
        <authorList>
            <person name="Oshkin I.Y."/>
            <person name="Kulichevskaya I.S."/>
            <person name="Rijpstra W.I.C."/>
            <person name="Sinninghe Damste J.S."/>
            <person name="Rakitin A.L."/>
            <person name="Ravin N.V."/>
            <person name="Dedysh S.N."/>
        </authorList>
    </citation>
    <scope>NUCLEOTIDE SEQUENCE [LARGE SCALE GENOMIC DNA]</scope>
    <source>
        <strain evidence="2">AF10</strain>
    </source>
</reference>
<keyword evidence="2" id="KW-1185">Reference proteome</keyword>
<dbReference type="InterPro" id="IPR045392">
    <property type="entry name" value="DUF6519"/>
</dbReference>
<sequence>MKADLTRNTFDPNNHYARVLMQQGRVQLDADWNEQAAILLHYLRTLAADLIGPAGGPAYDCGFGVLKLPVNANNQTITTDFQIGLGHYYVDGILCEAGSTPIRFTPSSTTMNGVVINNVITVPTWSVDGTEFAANQYVFLYDNAPPNQAPAFPPTVMLITDAQAAKSQLTLQLPTDFSFGAPANSMLTRVITYLTQPDYPGAPALQTTGSMQLYLDVWERHLTYVEADSMREVALGGADTATRSKIVWQVKALPPTQTLPGEKVGARLTKQELNLFLQPPTNGKLKARAKQTSAQSNPCIISPNSSYQGPENQLYRVEIHRPGTAWDRTNTDAASTAATFKWSRENGSVVFPIVKGGDTNVIALESLGRDDRFGLSSGDWVEVQDDRSVLLNTPGTLLQVQSLDQASATATLVGTPTAGVGNTASFHPLLRRWDQKSGDPAEAGLTLGTDGAALIQEGVWLALEAGVEIYFEPLGAPSTDATNAYRSSDYWLIPARIATDDVEWPKLTDPSGSYVLDANGSTIPLAKAPDGIVHHYAPLAQVTVVAGQQFDVTSNLEVFEPLAKLM</sequence>
<dbReference type="EMBL" id="RDSM01000002">
    <property type="protein sequence ID" value="RXH56511.1"/>
    <property type="molecule type" value="Genomic_DNA"/>
</dbReference>